<dbReference type="InterPro" id="IPR016192">
    <property type="entry name" value="APOBEC/CMP_deaminase_Zn-bd"/>
</dbReference>
<keyword evidence="4" id="KW-0862">Zinc</keyword>
<dbReference type="InterPro" id="IPR027417">
    <property type="entry name" value="P-loop_NTPase"/>
</dbReference>
<dbReference type="RefSeq" id="WP_080392774.1">
    <property type="nucleotide sequence ID" value="NZ_CP028490.1"/>
</dbReference>
<dbReference type="GO" id="GO:0008270">
    <property type="term" value="F:zinc ion binding"/>
    <property type="evidence" value="ECO:0007669"/>
    <property type="project" value="InterPro"/>
</dbReference>
<dbReference type="EMBL" id="CP028490">
    <property type="protein sequence ID" value="AVX25636.1"/>
    <property type="molecule type" value="Genomic_DNA"/>
</dbReference>
<evidence type="ECO:0000256" key="1">
    <source>
        <dbReference type="ARBA" id="ARBA00006576"/>
    </source>
</evidence>
<evidence type="ECO:0000313" key="6">
    <source>
        <dbReference type="EMBL" id="AVX25636.1"/>
    </source>
</evidence>
<dbReference type="Gene3D" id="3.40.50.300">
    <property type="entry name" value="P-loop containing nucleotide triphosphate hydrolases"/>
    <property type="match status" value="1"/>
</dbReference>
<dbReference type="PANTHER" id="PTHR11086">
    <property type="entry name" value="DEOXYCYTIDYLATE DEAMINASE-RELATED"/>
    <property type="match status" value="1"/>
</dbReference>
<dbReference type="NCBIfam" id="NF041025">
    <property type="entry name" value="antiphage_deaminase"/>
    <property type="match status" value="1"/>
</dbReference>
<dbReference type="InterPro" id="IPR016193">
    <property type="entry name" value="Cytidine_deaminase-like"/>
</dbReference>
<keyword evidence="2" id="KW-0479">Metal-binding</keyword>
<evidence type="ECO:0000256" key="4">
    <source>
        <dbReference type="ARBA" id="ARBA00022833"/>
    </source>
</evidence>
<dbReference type="Proteomes" id="UP000240475">
    <property type="component" value="Chromosome"/>
</dbReference>
<dbReference type="SUPFAM" id="SSF53927">
    <property type="entry name" value="Cytidine deaminase-like"/>
    <property type="match status" value="1"/>
</dbReference>
<dbReference type="GO" id="GO:0005737">
    <property type="term" value="C:cytoplasm"/>
    <property type="evidence" value="ECO:0007669"/>
    <property type="project" value="TreeGrafter"/>
</dbReference>
<reference evidence="6 7" key="1">
    <citation type="submission" date="2018-04" db="EMBL/GenBank/DDBJ databases">
        <authorList>
            <person name="Cha J.-S."/>
        </authorList>
    </citation>
    <scope>NUCLEOTIDE SEQUENCE [LARGE SCALE GENOMIC DNA]</scope>
    <source>
        <strain evidence="6 7">LMG5095</strain>
    </source>
</reference>
<dbReference type="PROSITE" id="PS51747">
    <property type="entry name" value="CYT_DCMP_DEAMINASES_2"/>
    <property type="match status" value="1"/>
</dbReference>
<dbReference type="AlphaFoldDB" id="A0AAD0IDD2"/>
<dbReference type="InterPro" id="IPR015517">
    <property type="entry name" value="dCMP_deaminase-rel"/>
</dbReference>
<dbReference type="PANTHER" id="PTHR11086:SF18">
    <property type="entry name" value="DEOXYCYTIDYLATE DEAMINASE"/>
    <property type="match status" value="1"/>
</dbReference>
<comment type="similarity">
    <text evidence="1">Belongs to the cytidine and deoxycytidylate deaminase family.</text>
</comment>
<dbReference type="InterPro" id="IPR002125">
    <property type="entry name" value="CMP_dCMP_dom"/>
</dbReference>
<dbReference type="Pfam" id="PF00383">
    <property type="entry name" value="dCMP_cyt_deam_1"/>
    <property type="match status" value="1"/>
</dbReference>
<evidence type="ECO:0000259" key="5">
    <source>
        <dbReference type="PROSITE" id="PS51747"/>
    </source>
</evidence>
<name>A0AAD0IDD2_PSESX</name>
<protein>
    <submittedName>
        <fullName evidence="6">Deoxycytidylate deaminase</fullName>
    </submittedName>
</protein>
<proteinExistence type="inferred from homology"/>
<dbReference type="Gene3D" id="3.40.140.10">
    <property type="entry name" value="Cytidine Deaminase, domain 2"/>
    <property type="match status" value="1"/>
</dbReference>
<evidence type="ECO:0000256" key="3">
    <source>
        <dbReference type="ARBA" id="ARBA00022801"/>
    </source>
</evidence>
<gene>
    <name evidence="6" type="ORF">DA456_20750</name>
</gene>
<feature type="domain" description="CMP/dCMP-type deaminase" evidence="5">
    <location>
        <begin position="259"/>
        <end position="435"/>
    </location>
</feature>
<dbReference type="PROSITE" id="PS00903">
    <property type="entry name" value="CYT_DCMP_DEAMINASES_1"/>
    <property type="match status" value="1"/>
</dbReference>
<organism evidence="6 7">
    <name type="scientific">Pseudomonas syringae pv. atrofaciens</name>
    <dbReference type="NCBI Taxonomy" id="192087"/>
    <lineage>
        <taxon>Bacteria</taxon>
        <taxon>Pseudomonadati</taxon>
        <taxon>Pseudomonadota</taxon>
        <taxon>Gammaproteobacteria</taxon>
        <taxon>Pseudomonadales</taxon>
        <taxon>Pseudomonadaceae</taxon>
        <taxon>Pseudomonas</taxon>
        <taxon>Pseudomonas syringae</taxon>
    </lineage>
</organism>
<sequence length="524" mass="57826">MSTGNVKALPYTGVVNIATPELEKNIQARIKSRVTKEIVIGVCGAVGCNLADVVDELKNQFGLCNYEVIHVKLSTIIKTYYKSHALPAEHFGKELDHLGVDERYRVLQDLGNSLRKALGDEGLATLAIHELSLARQLQINESADEDPPRTVYIIDQLKNPAEVDLFRLVYKNIFYLVGVMSPQQLRLEQLRQEGMSPVAAQELIERDRNENIRHGQLLEKTVQKSDFFIRNALTTVGSLAKPCSRFVGLVHGQNGLTPTSDESGMYAAHSASLKSACLSRQVGASIADESGNILSVGWNDVPQAGGGLYTADNPNDQRCVTHGRKCYNDFHKLRLVNSIVKILKDSGKVNQELAAELSEKILKDTPAGALIEYSRAIHAEMEAILNIARKSGGTTLNGIMYTTTYPCHNCARHIIASGIKRVVYIEPYEKSLAMDLHSDAISIDLAAEHKIIFETFEGVSPKRYAAFFAFNVKRKDERGQAVSIMNKEASPVSQEILDSYLDVEAKVFDLARAHFVPPVSVPLP</sequence>
<keyword evidence="3" id="KW-0378">Hydrolase</keyword>
<accession>A0AAD0IDD2</accession>
<dbReference type="GO" id="GO:0004132">
    <property type="term" value="F:dCMP deaminase activity"/>
    <property type="evidence" value="ECO:0007669"/>
    <property type="project" value="TreeGrafter"/>
</dbReference>
<evidence type="ECO:0000313" key="7">
    <source>
        <dbReference type="Proteomes" id="UP000240475"/>
    </source>
</evidence>
<evidence type="ECO:0000256" key="2">
    <source>
        <dbReference type="ARBA" id="ARBA00022723"/>
    </source>
</evidence>